<comment type="caution">
    <text evidence="3">The sequence shown here is derived from an EMBL/GenBank/DDBJ whole genome shotgun (WGS) entry which is preliminary data.</text>
</comment>
<keyword evidence="4" id="KW-1185">Reference proteome</keyword>
<dbReference type="RefSeq" id="WP_154755008.1">
    <property type="nucleotide sequence ID" value="NZ_WMBA01000002.1"/>
</dbReference>
<feature type="chain" id="PRO_5027041458" evidence="2">
    <location>
        <begin position="29"/>
        <end position="201"/>
    </location>
</feature>
<feature type="signal peptide" evidence="2">
    <location>
        <begin position="1"/>
        <end position="28"/>
    </location>
</feature>
<evidence type="ECO:0000313" key="3">
    <source>
        <dbReference type="EMBL" id="MTD52771.1"/>
    </source>
</evidence>
<proteinExistence type="predicted"/>
<dbReference type="InterPro" id="IPR024520">
    <property type="entry name" value="DUF3558"/>
</dbReference>
<evidence type="ECO:0000313" key="4">
    <source>
        <dbReference type="Proteomes" id="UP000440096"/>
    </source>
</evidence>
<accession>A0A6N7YZ82</accession>
<dbReference type="EMBL" id="WMBA01000002">
    <property type="protein sequence ID" value="MTD52771.1"/>
    <property type="molecule type" value="Genomic_DNA"/>
</dbReference>
<dbReference type="OrthoDB" id="3637277at2"/>
<name>A0A6N7YZ82_9PSEU</name>
<feature type="region of interest" description="Disordered" evidence="1">
    <location>
        <begin position="29"/>
        <end position="53"/>
    </location>
</feature>
<keyword evidence="2" id="KW-0732">Signal</keyword>
<organism evidence="3 4">
    <name type="scientific">Amycolatopsis pithecellobii</name>
    <dbReference type="NCBI Taxonomy" id="664692"/>
    <lineage>
        <taxon>Bacteria</taxon>
        <taxon>Bacillati</taxon>
        <taxon>Actinomycetota</taxon>
        <taxon>Actinomycetes</taxon>
        <taxon>Pseudonocardiales</taxon>
        <taxon>Pseudonocardiaceae</taxon>
        <taxon>Amycolatopsis</taxon>
    </lineage>
</organism>
<dbReference type="PROSITE" id="PS51257">
    <property type="entry name" value="PROKAR_LIPOPROTEIN"/>
    <property type="match status" value="1"/>
</dbReference>
<sequence length="201" mass="20798">MTRTTRGLIAALALGTALILAGCSQTTAGTPTGTTASETSSSSGSAMPALDPEPYRDKPCELLSADLPRSLGYTAPGTADISSRVSTLFTGQGCAWISGAKTIQIQILLKNQDPNLPGITKTFLQRDRGVLAYADPTEASGYQAAFADLTDERARGNCAVIVALSSDESAVTRASGYNNAQDSCDTAKQLAEAMIKTLQGS</sequence>
<feature type="compositionally biased region" description="Low complexity" evidence="1">
    <location>
        <begin position="29"/>
        <end position="46"/>
    </location>
</feature>
<protein>
    <submittedName>
        <fullName evidence="3">DUF3558 domain-containing protein</fullName>
    </submittedName>
</protein>
<evidence type="ECO:0000256" key="1">
    <source>
        <dbReference type="SAM" id="MobiDB-lite"/>
    </source>
</evidence>
<dbReference type="AlphaFoldDB" id="A0A6N7YZ82"/>
<reference evidence="3 4" key="1">
    <citation type="submission" date="2019-11" db="EMBL/GenBank/DDBJ databases">
        <title>Draft genome of Amycolatopsis RM579.</title>
        <authorList>
            <person name="Duangmal K."/>
            <person name="Mingma R."/>
        </authorList>
    </citation>
    <scope>NUCLEOTIDE SEQUENCE [LARGE SCALE GENOMIC DNA]</scope>
    <source>
        <strain evidence="3 4">RM579</strain>
    </source>
</reference>
<evidence type="ECO:0000256" key="2">
    <source>
        <dbReference type="SAM" id="SignalP"/>
    </source>
</evidence>
<dbReference type="Pfam" id="PF12079">
    <property type="entry name" value="DUF3558"/>
    <property type="match status" value="1"/>
</dbReference>
<dbReference type="Proteomes" id="UP000440096">
    <property type="component" value="Unassembled WGS sequence"/>
</dbReference>
<gene>
    <name evidence="3" type="ORF">GKO32_02080</name>
</gene>